<organism evidence="1 2">
    <name type="scientific">Carya illinoinensis</name>
    <name type="common">Pecan</name>
    <dbReference type="NCBI Taxonomy" id="32201"/>
    <lineage>
        <taxon>Eukaryota</taxon>
        <taxon>Viridiplantae</taxon>
        <taxon>Streptophyta</taxon>
        <taxon>Embryophyta</taxon>
        <taxon>Tracheophyta</taxon>
        <taxon>Spermatophyta</taxon>
        <taxon>Magnoliopsida</taxon>
        <taxon>eudicotyledons</taxon>
        <taxon>Gunneridae</taxon>
        <taxon>Pentapetalae</taxon>
        <taxon>rosids</taxon>
        <taxon>fabids</taxon>
        <taxon>Fagales</taxon>
        <taxon>Juglandaceae</taxon>
        <taxon>Carya</taxon>
    </lineage>
</organism>
<protein>
    <recommendedName>
        <fullName evidence="3">Disease resistance protein</fullName>
    </recommendedName>
</protein>
<dbReference type="Proteomes" id="UP000811246">
    <property type="component" value="Chromosome 14"/>
</dbReference>
<reference evidence="1" key="1">
    <citation type="submission" date="2021-01" db="EMBL/GenBank/DDBJ databases">
        <authorList>
            <person name="Lovell J.T."/>
            <person name="Bentley N."/>
            <person name="Bhattarai G."/>
            <person name="Jenkins J.W."/>
            <person name="Sreedasyam A."/>
            <person name="Alarcon Y."/>
            <person name="Bock C."/>
            <person name="Boston L."/>
            <person name="Carlson J."/>
            <person name="Cervantes K."/>
            <person name="Clermont K."/>
            <person name="Krom N."/>
            <person name="Kubenka K."/>
            <person name="Mamidi S."/>
            <person name="Mattison C."/>
            <person name="Monteros M."/>
            <person name="Pisani C."/>
            <person name="Plott C."/>
            <person name="Rajasekar S."/>
            <person name="Rhein H.S."/>
            <person name="Rohla C."/>
            <person name="Song M."/>
            <person name="Hilaire R.S."/>
            <person name="Shu S."/>
            <person name="Wells L."/>
            <person name="Wang X."/>
            <person name="Webber J."/>
            <person name="Heerema R.J."/>
            <person name="Klein P."/>
            <person name="Conner P."/>
            <person name="Grauke L."/>
            <person name="Grimwood J."/>
            <person name="Schmutz J."/>
            <person name="Randall J.J."/>
        </authorList>
    </citation>
    <scope>NUCLEOTIDE SEQUENCE</scope>
    <source>
        <tissue evidence="1">Leaf</tissue>
    </source>
</reference>
<evidence type="ECO:0000313" key="2">
    <source>
        <dbReference type="Proteomes" id="UP000811246"/>
    </source>
</evidence>
<dbReference type="AlphaFoldDB" id="A0A922AGL8"/>
<evidence type="ECO:0008006" key="3">
    <source>
        <dbReference type="Google" id="ProtNLM"/>
    </source>
</evidence>
<dbReference type="PANTHER" id="PTHR15140:SF37">
    <property type="entry name" value="UBIQUITIN-LIKE DOMAIN-CONTAINING PROTEIN"/>
    <property type="match status" value="1"/>
</dbReference>
<sequence>MPTLGKLPNLRVLSGWEVFVGKQMVCLENGFPKLESSLLRGLLNLEEWTVESGAMPSLPHLKISNCIKLKMVPDGLRSVSTLQELEIRWMPRTFKLRLEGEDFFQVQHVPSIIFLN</sequence>
<comment type="caution">
    <text evidence="1">The sequence shown here is derived from an EMBL/GenBank/DDBJ whole genome shotgun (WGS) entry which is preliminary data.</text>
</comment>
<dbReference type="PANTHER" id="PTHR15140">
    <property type="entry name" value="TUBULIN-SPECIFIC CHAPERONE E"/>
    <property type="match status" value="1"/>
</dbReference>
<dbReference type="EMBL" id="CM031838">
    <property type="protein sequence ID" value="KAG6677205.1"/>
    <property type="molecule type" value="Genomic_DNA"/>
</dbReference>
<evidence type="ECO:0000313" key="1">
    <source>
        <dbReference type="EMBL" id="KAG6677205.1"/>
    </source>
</evidence>
<name>A0A922AGL8_CARIL</name>
<gene>
    <name evidence="1" type="ORF">I3842_14G014000</name>
</gene>
<proteinExistence type="predicted"/>
<accession>A0A922AGL8</accession>